<proteinExistence type="predicted"/>
<dbReference type="AlphaFoldDB" id="A0A165E8S7"/>
<feature type="transmembrane region" description="Helical" evidence="1">
    <location>
        <begin position="96"/>
        <end position="116"/>
    </location>
</feature>
<dbReference type="STRING" id="1353952.A0A165E8S7"/>
<evidence type="ECO:0008006" key="4">
    <source>
        <dbReference type="Google" id="ProtNLM"/>
    </source>
</evidence>
<organism evidence="2 3">
    <name type="scientific">Calocera cornea HHB12733</name>
    <dbReference type="NCBI Taxonomy" id="1353952"/>
    <lineage>
        <taxon>Eukaryota</taxon>
        <taxon>Fungi</taxon>
        <taxon>Dikarya</taxon>
        <taxon>Basidiomycota</taxon>
        <taxon>Agaricomycotina</taxon>
        <taxon>Dacrymycetes</taxon>
        <taxon>Dacrymycetales</taxon>
        <taxon>Dacrymycetaceae</taxon>
        <taxon>Calocera</taxon>
    </lineage>
</organism>
<feature type="transmembrane region" description="Helical" evidence="1">
    <location>
        <begin position="6"/>
        <end position="29"/>
    </location>
</feature>
<keyword evidence="1" id="KW-0812">Transmembrane</keyword>
<protein>
    <recommendedName>
        <fullName evidence="4">EXPERA domain-containing protein</fullName>
    </recommendedName>
</protein>
<dbReference type="EMBL" id="KV424016">
    <property type="protein sequence ID" value="KZT54340.1"/>
    <property type="molecule type" value="Genomic_DNA"/>
</dbReference>
<dbReference type="OrthoDB" id="60858at2759"/>
<reference evidence="2 3" key="1">
    <citation type="journal article" date="2016" name="Mol. Biol. Evol.">
        <title>Comparative Genomics of Early-Diverging Mushroom-Forming Fungi Provides Insights into the Origins of Lignocellulose Decay Capabilities.</title>
        <authorList>
            <person name="Nagy L.G."/>
            <person name="Riley R."/>
            <person name="Tritt A."/>
            <person name="Adam C."/>
            <person name="Daum C."/>
            <person name="Floudas D."/>
            <person name="Sun H."/>
            <person name="Yadav J.S."/>
            <person name="Pangilinan J."/>
            <person name="Larsson K.H."/>
            <person name="Matsuura K."/>
            <person name="Barry K."/>
            <person name="Labutti K."/>
            <person name="Kuo R."/>
            <person name="Ohm R.A."/>
            <person name="Bhattacharya S.S."/>
            <person name="Shirouzu T."/>
            <person name="Yoshinaga Y."/>
            <person name="Martin F.M."/>
            <person name="Grigoriev I.V."/>
            <person name="Hibbett D.S."/>
        </authorList>
    </citation>
    <scope>NUCLEOTIDE SEQUENCE [LARGE SCALE GENOMIC DNA]</scope>
    <source>
        <strain evidence="2 3">HHB12733</strain>
    </source>
</reference>
<evidence type="ECO:0000313" key="3">
    <source>
        <dbReference type="Proteomes" id="UP000076842"/>
    </source>
</evidence>
<evidence type="ECO:0000256" key="1">
    <source>
        <dbReference type="SAM" id="Phobius"/>
    </source>
</evidence>
<keyword evidence="1" id="KW-0472">Membrane</keyword>
<name>A0A165E8S7_9BASI</name>
<feature type="transmembrane region" description="Helical" evidence="1">
    <location>
        <begin position="136"/>
        <end position="157"/>
    </location>
</feature>
<gene>
    <name evidence="2" type="ORF">CALCODRAFT_16044</name>
</gene>
<dbReference type="PANTHER" id="PTHR37919:SF2">
    <property type="entry name" value="EXPERA DOMAIN-CONTAINING PROTEIN"/>
    <property type="match status" value="1"/>
</dbReference>
<dbReference type="Proteomes" id="UP000076842">
    <property type="component" value="Unassembled WGS sequence"/>
</dbReference>
<keyword evidence="1" id="KW-1133">Transmembrane helix</keyword>
<accession>A0A165E8S7</accession>
<evidence type="ECO:0000313" key="2">
    <source>
        <dbReference type="EMBL" id="KZT54340.1"/>
    </source>
</evidence>
<keyword evidence="3" id="KW-1185">Reference proteome</keyword>
<dbReference type="InParanoid" id="A0A165E8S7"/>
<sequence length="178" mass="20447">MAPAFRLWMSLWFLVSSILVFWDAGYCLLRPRSMEGGDLNWIWRPYNLYATIDYVYGWPAIENNEGFTNAQSLLNLVENFFNLGYLYAAHVSKSPIAPLIGFTGVVMTFSKTVLYWAQEYYCGYCKIGHNTAKDILVLWVIPNGLWLLVPGIIIYVLGRDIATSLRTQKTIEDVRKID</sequence>
<dbReference type="PANTHER" id="PTHR37919">
    <property type="entry name" value="PROTEIN CBG05606"/>
    <property type="match status" value="1"/>
</dbReference>